<dbReference type="InterPro" id="IPR013538">
    <property type="entry name" value="ASHA1/2-like_C"/>
</dbReference>
<comment type="caution">
    <text evidence="3">The sequence shown here is derived from an EMBL/GenBank/DDBJ whole genome shotgun (WGS) entry which is preliminary data.</text>
</comment>
<dbReference type="SUPFAM" id="SSF55961">
    <property type="entry name" value="Bet v1-like"/>
    <property type="match status" value="1"/>
</dbReference>
<comment type="similarity">
    <text evidence="1">Belongs to the AHA1 family.</text>
</comment>
<dbReference type="InterPro" id="IPR023393">
    <property type="entry name" value="START-like_dom_sf"/>
</dbReference>
<dbReference type="Proteomes" id="UP000245533">
    <property type="component" value="Unassembled WGS sequence"/>
</dbReference>
<sequence length="145" mass="17064">MKKDKQSSEIVYRICLRSPAERAFTLLTTDRGREAFWAERTEQHDSEIIFHFSNAETLRCRILESTPPHRFSLTYFNDSIVTFDIKKLPTETMLQMRETHLSPSDEYQNRAGWVSVLLNLKAQADHGIDLRNHNPDYTWLEGYID</sequence>
<dbReference type="RefSeq" id="WP_109647467.1">
    <property type="nucleotide sequence ID" value="NZ_QGGB01000008.1"/>
</dbReference>
<evidence type="ECO:0000313" key="4">
    <source>
        <dbReference type="Proteomes" id="UP000245533"/>
    </source>
</evidence>
<dbReference type="EMBL" id="QGGB01000008">
    <property type="protein sequence ID" value="PWN06026.1"/>
    <property type="molecule type" value="Genomic_DNA"/>
</dbReference>
<protein>
    <recommendedName>
        <fullName evidence="2">Activator of Hsp90 ATPase homologue 1/2-like C-terminal domain-containing protein</fullName>
    </recommendedName>
</protein>
<dbReference type="Pfam" id="PF08327">
    <property type="entry name" value="AHSA1"/>
    <property type="match status" value="1"/>
</dbReference>
<dbReference type="Gene3D" id="3.30.530.20">
    <property type="match status" value="1"/>
</dbReference>
<proteinExistence type="inferred from homology"/>
<reference evidence="3 4" key="1">
    <citation type="submission" date="2018-05" db="EMBL/GenBank/DDBJ databases">
        <title>Rhodohalobacter halophilus gen. nov., sp. nov., a moderately halophilic member of the family Balneolaceae.</title>
        <authorList>
            <person name="Liu Z.-W."/>
        </authorList>
    </citation>
    <scope>NUCLEOTIDE SEQUENCE [LARGE SCALE GENOMIC DNA]</scope>
    <source>
        <strain evidence="3 4">8A47</strain>
    </source>
</reference>
<name>A0A316U069_9BACT</name>
<evidence type="ECO:0000313" key="3">
    <source>
        <dbReference type="EMBL" id="PWN06026.1"/>
    </source>
</evidence>
<accession>A0A316U069</accession>
<feature type="domain" description="Activator of Hsp90 ATPase homologue 1/2-like C-terminal" evidence="2">
    <location>
        <begin position="18"/>
        <end position="122"/>
    </location>
</feature>
<dbReference type="AlphaFoldDB" id="A0A316U069"/>
<evidence type="ECO:0000256" key="1">
    <source>
        <dbReference type="ARBA" id="ARBA00006817"/>
    </source>
</evidence>
<evidence type="ECO:0000259" key="2">
    <source>
        <dbReference type="Pfam" id="PF08327"/>
    </source>
</evidence>
<keyword evidence="4" id="KW-1185">Reference proteome</keyword>
<organism evidence="3 4">
    <name type="scientific">Rhodohalobacter mucosus</name>
    <dbReference type="NCBI Taxonomy" id="2079485"/>
    <lineage>
        <taxon>Bacteria</taxon>
        <taxon>Pseudomonadati</taxon>
        <taxon>Balneolota</taxon>
        <taxon>Balneolia</taxon>
        <taxon>Balneolales</taxon>
        <taxon>Balneolaceae</taxon>
        <taxon>Rhodohalobacter</taxon>
    </lineage>
</organism>
<gene>
    <name evidence="3" type="ORF">DDZ15_12670</name>
</gene>